<comment type="caution">
    <text evidence="9">The sequence shown here is derived from an EMBL/GenBank/DDBJ whole genome shotgun (WGS) entry which is preliminary data.</text>
</comment>
<feature type="transmembrane region" description="Helical" evidence="7">
    <location>
        <begin position="109"/>
        <end position="129"/>
    </location>
</feature>
<keyword evidence="5 7" id="KW-1133">Transmembrane helix</keyword>
<keyword evidence="6 7" id="KW-0472">Membrane</keyword>
<evidence type="ECO:0000256" key="6">
    <source>
        <dbReference type="ARBA" id="ARBA00023136"/>
    </source>
</evidence>
<dbReference type="CDD" id="cd06261">
    <property type="entry name" value="TM_PBP2"/>
    <property type="match status" value="1"/>
</dbReference>
<feature type="domain" description="ABC transmembrane type-1" evidence="8">
    <location>
        <begin position="72"/>
        <end position="279"/>
    </location>
</feature>
<proteinExistence type="inferred from homology"/>
<evidence type="ECO:0000259" key="8">
    <source>
        <dbReference type="PROSITE" id="PS50928"/>
    </source>
</evidence>
<evidence type="ECO:0000256" key="7">
    <source>
        <dbReference type="RuleBase" id="RU363032"/>
    </source>
</evidence>
<keyword evidence="2 7" id="KW-0813">Transport</keyword>
<organism evidence="9 10">
    <name type="scientific">Alicyclobacillus fodiniaquatilis</name>
    <dbReference type="NCBI Taxonomy" id="1661150"/>
    <lineage>
        <taxon>Bacteria</taxon>
        <taxon>Bacillati</taxon>
        <taxon>Bacillota</taxon>
        <taxon>Bacilli</taxon>
        <taxon>Bacillales</taxon>
        <taxon>Alicyclobacillaceae</taxon>
        <taxon>Alicyclobacillus</taxon>
    </lineage>
</organism>
<dbReference type="InterPro" id="IPR035906">
    <property type="entry name" value="MetI-like_sf"/>
</dbReference>
<dbReference type="PANTHER" id="PTHR30193:SF1">
    <property type="entry name" value="ABC TRANSPORTER PERMEASE PROTEIN YESP-RELATED"/>
    <property type="match status" value="1"/>
</dbReference>
<keyword evidence="4 7" id="KW-0812">Transmembrane</keyword>
<comment type="subcellular location">
    <subcellularLocation>
        <location evidence="1 7">Cell membrane</location>
        <topology evidence="1 7">Multi-pass membrane protein</topology>
    </subcellularLocation>
</comment>
<feature type="transmembrane region" description="Helical" evidence="7">
    <location>
        <begin position="76"/>
        <end position="97"/>
    </location>
</feature>
<dbReference type="InterPro" id="IPR051393">
    <property type="entry name" value="ABC_transporter_permease"/>
</dbReference>
<dbReference type="SUPFAM" id="SSF161098">
    <property type="entry name" value="MetI-like"/>
    <property type="match status" value="1"/>
</dbReference>
<evidence type="ECO:0000256" key="2">
    <source>
        <dbReference type="ARBA" id="ARBA00022448"/>
    </source>
</evidence>
<evidence type="ECO:0000256" key="4">
    <source>
        <dbReference type="ARBA" id="ARBA00022692"/>
    </source>
</evidence>
<accession>A0ABW4JGP9</accession>
<comment type="similarity">
    <text evidence="7">Belongs to the binding-protein-dependent transport system permease family.</text>
</comment>
<dbReference type="Pfam" id="PF00528">
    <property type="entry name" value="BPD_transp_1"/>
    <property type="match status" value="1"/>
</dbReference>
<feature type="transmembrane region" description="Helical" evidence="7">
    <location>
        <begin position="255"/>
        <end position="280"/>
    </location>
</feature>
<dbReference type="RefSeq" id="WP_377943368.1">
    <property type="nucleotide sequence ID" value="NZ_JBHUCX010000028.1"/>
</dbReference>
<evidence type="ECO:0000256" key="3">
    <source>
        <dbReference type="ARBA" id="ARBA00022475"/>
    </source>
</evidence>
<protein>
    <submittedName>
        <fullName evidence="9">Carbohydrate ABC transporter permease</fullName>
    </submittedName>
</protein>
<evidence type="ECO:0000313" key="10">
    <source>
        <dbReference type="Proteomes" id="UP001597079"/>
    </source>
</evidence>
<feature type="transmembrane region" description="Helical" evidence="7">
    <location>
        <begin position="213"/>
        <end position="235"/>
    </location>
</feature>
<reference evidence="10" key="1">
    <citation type="journal article" date="2019" name="Int. J. Syst. Evol. Microbiol.">
        <title>The Global Catalogue of Microorganisms (GCM) 10K type strain sequencing project: providing services to taxonomists for standard genome sequencing and annotation.</title>
        <authorList>
            <consortium name="The Broad Institute Genomics Platform"/>
            <consortium name="The Broad Institute Genome Sequencing Center for Infectious Disease"/>
            <person name="Wu L."/>
            <person name="Ma J."/>
        </authorList>
    </citation>
    <scope>NUCLEOTIDE SEQUENCE [LARGE SCALE GENOMIC DNA]</scope>
    <source>
        <strain evidence="10">CGMCC 1.12286</strain>
    </source>
</reference>
<dbReference type="PANTHER" id="PTHR30193">
    <property type="entry name" value="ABC TRANSPORTER PERMEASE PROTEIN"/>
    <property type="match status" value="1"/>
</dbReference>
<dbReference type="Gene3D" id="1.10.3720.10">
    <property type="entry name" value="MetI-like"/>
    <property type="match status" value="1"/>
</dbReference>
<evidence type="ECO:0000256" key="5">
    <source>
        <dbReference type="ARBA" id="ARBA00022989"/>
    </source>
</evidence>
<sequence length="295" mass="33454">MQVLNSRRRESLAFFAFITPWLVGLIGLTLGPIFASLYLSFTDWNLFQPPHWVGLANYKTLLTKTPLFWEALWNTAYYAVISVPLGILIALVLAVLLNQRVVLRRWFRTAFYLPSTIPVVAVVMLWSWLLAPSGLFNEFLGLFGIHGPAWLIDNAWIKPGLIIMSLWGAGGGTVLFLAGLQGIPSYLYEAAELDGARSWSKFWRITLPQLSPIILFNLINGIIGAMQVFTQVYIIGENNASTMMVPYLFKEAFQYYQMGMASAIAWLLFIIIIVLTLIILKWSSVWVYYEGEVRK</sequence>
<dbReference type="PROSITE" id="PS50928">
    <property type="entry name" value="ABC_TM1"/>
    <property type="match status" value="1"/>
</dbReference>
<evidence type="ECO:0000256" key="1">
    <source>
        <dbReference type="ARBA" id="ARBA00004651"/>
    </source>
</evidence>
<keyword evidence="10" id="KW-1185">Reference proteome</keyword>
<keyword evidence="3" id="KW-1003">Cell membrane</keyword>
<feature type="transmembrane region" description="Helical" evidence="7">
    <location>
        <begin position="12"/>
        <end position="39"/>
    </location>
</feature>
<dbReference type="EMBL" id="JBHUCX010000028">
    <property type="protein sequence ID" value="MFD1675496.1"/>
    <property type="molecule type" value="Genomic_DNA"/>
</dbReference>
<dbReference type="InterPro" id="IPR000515">
    <property type="entry name" value="MetI-like"/>
</dbReference>
<evidence type="ECO:0000313" key="9">
    <source>
        <dbReference type="EMBL" id="MFD1675496.1"/>
    </source>
</evidence>
<dbReference type="Proteomes" id="UP001597079">
    <property type="component" value="Unassembled WGS sequence"/>
</dbReference>
<name>A0ABW4JGP9_9BACL</name>
<gene>
    <name evidence="9" type="ORF">ACFSB2_12410</name>
</gene>
<feature type="transmembrane region" description="Helical" evidence="7">
    <location>
        <begin position="160"/>
        <end position="180"/>
    </location>
</feature>